<feature type="compositionally biased region" description="Low complexity" evidence="1">
    <location>
        <begin position="216"/>
        <end position="235"/>
    </location>
</feature>
<evidence type="ECO:0000313" key="2">
    <source>
        <dbReference type="EMBL" id="KAK3389396.1"/>
    </source>
</evidence>
<feature type="region of interest" description="Disordered" evidence="1">
    <location>
        <begin position="211"/>
        <end position="272"/>
    </location>
</feature>
<accession>A0AAE0NXB3</accession>
<dbReference type="PANTHER" id="PTHR38703">
    <property type="entry name" value="CHROMOSOME 8, WHOLE GENOME SHOTGUN SEQUENCE"/>
    <property type="match status" value="1"/>
</dbReference>
<dbReference type="PANTHER" id="PTHR38703:SF1">
    <property type="entry name" value="ALLERGEN"/>
    <property type="match status" value="1"/>
</dbReference>
<organism evidence="2 3">
    <name type="scientific">Podospora didyma</name>
    <dbReference type="NCBI Taxonomy" id="330526"/>
    <lineage>
        <taxon>Eukaryota</taxon>
        <taxon>Fungi</taxon>
        <taxon>Dikarya</taxon>
        <taxon>Ascomycota</taxon>
        <taxon>Pezizomycotina</taxon>
        <taxon>Sordariomycetes</taxon>
        <taxon>Sordariomycetidae</taxon>
        <taxon>Sordariales</taxon>
        <taxon>Podosporaceae</taxon>
        <taxon>Podospora</taxon>
    </lineage>
</organism>
<gene>
    <name evidence="2" type="ORF">B0H63DRAFT_463559</name>
</gene>
<name>A0AAE0NXB3_9PEZI</name>
<comment type="caution">
    <text evidence="2">The sequence shown here is derived from an EMBL/GenBank/DDBJ whole genome shotgun (WGS) entry which is preliminary data.</text>
</comment>
<evidence type="ECO:0000256" key="1">
    <source>
        <dbReference type="SAM" id="MobiDB-lite"/>
    </source>
</evidence>
<feature type="compositionally biased region" description="Basic and acidic residues" evidence="1">
    <location>
        <begin position="1"/>
        <end position="22"/>
    </location>
</feature>
<feature type="region of interest" description="Disordered" evidence="1">
    <location>
        <begin position="1"/>
        <end position="27"/>
    </location>
</feature>
<proteinExistence type="predicted"/>
<protein>
    <recommendedName>
        <fullName evidence="4">Allergen</fullName>
    </recommendedName>
</protein>
<sequence length="272" mass="30324">MDKTKQALKDVAAKAGHHDTTVHEQTAPAVKQETIKPTRHEEINTAVNKEVHQDHYHRTVQPVFDKQVLPETHRHNVQDTEHREFDHRDNEGTKRQLATEAGQLRDERHVAGTTHTQSRAPVIQGENVHHHVHETIQPVLHKETIQPEVVHTTVPIHEVHHEKATHHGTTTLPPVNVNDYQKQGGSLQGGKERFDEFEGCHKGLHREGCGHAEGAGNTMSGTTGTSSTTTSSSNTRQHGLGSTHEEKHKKPSLMDRLNPMTDADGDGKKGFM</sequence>
<dbReference type="Proteomes" id="UP001285441">
    <property type="component" value="Unassembled WGS sequence"/>
</dbReference>
<reference evidence="2" key="1">
    <citation type="journal article" date="2023" name="Mol. Phylogenet. Evol.">
        <title>Genome-scale phylogeny and comparative genomics of the fungal order Sordariales.</title>
        <authorList>
            <person name="Hensen N."/>
            <person name="Bonometti L."/>
            <person name="Westerberg I."/>
            <person name="Brannstrom I.O."/>
            <person name="Guillou S."/>
            <person name="Cros-Aarteil S."/>
            <person name="Calhoun S."/>
            <person name="Haridas S."/>
            <person name="Kuo A."/>
            <person name="Mondo S."/>
            <person name="Pangilinan J."/>
            <person name="Riley R."/>
            <person name="LaButti K."/>
            <person name="Andreopoulos B."/>
            <person name="Lipzen A."/>
            <person name="Chen C."/>
            <person name="Yan M."/>
            <person name="Daum C."/>
            <person name="Ng V."/>
            <person name="Clum A."/>
            <person name="Steindorff A."/>
            <person name="Ohm R.A."/>
            <person name="Martin F."/>
            <person name="Silar P."/>
            <person name="Natvig D.O."/>
            <person name="Lalanne C."/>
            <person name="Gautier V."/>
            <person name="Ament-Velasquez S.L."/>
            <person name="Kruys A."/>
            <person name="Hutchinson M.I."/>
            <person name="Powell A.J."/>
            <person name="Barry K."/>
            <person name="Miller A.N."/>
            <person name="Grigoriev I.V."/>
            <person name="Debuchy R."/>
            <person name="Gladieux P."/>
            <person name="Hiltunen Thoren M."/>
            <person name="Johannesson H."/>
        </authorList>
    </citation>
    <scope>NUCLEOTIDE SEQUENCE</scope>
    <source>
        <strain evidence="2">CBS 232.78</strain>
    </source>
</reference>
<feature type="non-terminal residue" evidence="2">
    <location>
        <position position="1"/>
    </location>
</feature>
<keyword evidence="3" id="KW-1185">Reference proteome</keyword>
<dbReference type="AlphaFoldDB" id="A0AAE0NXB3"/>
<evidence type="ECO:0000313" key="3">
    <source>
        <dbReference type="Proteomes" id="UP001285441"/>
    </source>
</evidence>
<dbReference type="EMBL" id="JAULSW010000002">
    <property type="protein sequence ID" value="KAK3389396.1"/>
    <property type="molecule type" value="Genomic_DNA"/>
</dbReference>
<evidence type="ECO:0008006" key="4">
    <source>
        <dbReference type="Google" id="ProtNLM"/>
    </source>
</evidence>
<reference evidence="2" key="2">
    <citation type="submission" date="2023-06" db="EMBL/GenBank/DDBJ databases">
        <authorList>
            <consortium name="Lawrence Berkeley National Laboratory"/>
            <person name="Haridas S."/>
            <person name="Hensen N."/>
            <person name="Bonometti L."/>
            <person name="Westerberg I."/>
            <person name="Brannstrom I.O."/>
            <person name="Guillou S."/>
            <person name="Cros-Aarteil S."/>
            <person name="Calhoun S."/>
            <person name="Kuo A."/>
            <person name="Mondo S."/>
            <person name="Pangilinan J."/>
            <person name="Riley R."/>
            <person name="LaButti K."/>
            <person name="Andreopoulos B."/>
            <person name="Lipzen A."/>
            <person name="Chen C."/>
            <person name="Yanf M."/>
            <person name="Daum C."/>
            <person name="Ng V."/>
            <person name="Clum A."/>
            <person name="Steindorff A."/>
            <person name="Ohm R."/>
            <person name="Martin F."/>
            <person name="Silar P."/>
            <person name="Natvig D."/>
            <person name="Lalanne C."/>
            <person name="Gautier V."/>
            <person name="Ament-velasquez S.L."/>
            <person name="Kruys A."/>
            <person name="Hutchinson M.I."/>
            <person name="Powell A.J."/>
            <person name="Barry K."/>
            <person name="Miller A.N."/>
            <person name="Grigoriev I.V."/>
            <person name="Debuchy R."/>
            <person name="Gladieux P."/>
            <person name="Thoren M.H."/>
            <person name="Johannesson H."/>
        </authorList>
    </citation>
    <scope>NUCLEOTIDE SEQUENCE</scope>
    <source>
        <strain evidence="2">CBS 232.78</strain>
    </source>
</reference>